<dbReference type="Gene3D" id="3.40.50.720">
    <property type="entry name" value="NAD(P)-binding Rossmann-like Domain"/>
    <property type="match status" value="1"/>
</dbReference>
<dbReference type="PANTHER" id="PTHR43708:SF5">
    <property type="entry name" value="CONSERVED EXPRESSED OXIDOREDUCTASE (EUROFUNG)-RELATED"/>
    <property type="match status" value="1"/>
</dbReference>
<accession>A0A2S9IWU2</accession>
<dbReference type="Pfam" id="PF22725">
    <property type="entry name" value="GFO_IDH_MocA_C3"/>
    <property type="match status" value="1"/>
</dbReference>
<dbReference type="Proteomes" id="UP000239711">
    <property type="component" value="Unassembled WGS sequence"/>
</dbReference>
<dbReference type="GO" id="GO:0000166">
    <property type="term" value="F:nucleotide binding"/>
    <property type="evidence" value="ECO:0007669"/>
    <property type="project" value="InterPro"/>
</dbReference>
<dbReference type="InterPro" id="IPR051317">
    <property type="entry name" value="Gfo/Idh/MocA_oxidoreduct"/>
</dbReference>
<dbReference type="Gene3D" id="3.30.360.10">
    <property type="entry name" value="Dihydrodipicolinate Reductase, domain 2"/>
    <property type="match status" value="1"/>
</dbReference>
<reference evidence="5 6" key="1">
    <citation type="submission" date="2018-02" db="EMBL/GenBank/DDBJ databases">
        <title>The draft genome of Sphingobacterium sp. 5JN-11.</title>
        <authorList>
            <person name="Liu L."/>
            <person name="Li L."/>
            <person name="Liang L."/>
            <person name="Zhang X."/>
            <person name="Wang T."/>
        </authorList>
    </citation>
    <scope>NUCLEOTIDE SEQUENCE [LARGE SCALE GENOMIC DNA]</scope>
    <source>
        <strain evidence="5 6">5JN-11</strain>
    </source>
</reference>
<dbReference type="PANTHER" id="PTHR43708">
    <property type="entry name" value="CONSERVED EXPRESSED OXIDOREDUCTASE (EUROFUNG)"/>
    <property type="match status" value="1"/>
</dbReference>
<proteinExistence type="inferred from homology"/>
<keyword evidence="6" id="KW-1185">Reference proteome</keyword>
<dbReference type="OrthoDB" id="9815825at2"/>
<dbReference type="InterPro" id="IPR055170">
    <property type="entry name" value="GFO_IDH_MocA-like_dom"/>
</dbReference>
<feature type="domain" description="GFO/IDH/MocA-like oxidoreductase" evidence="4">
    <location>
        <begin position="131"/>
        <end position="251"/>
    </location>
</feature>
<comment type="similarity">
    <text evidence="1">Belongs to the Gfo/Idh/MocA family.</text>
</comment>
<dbReference type="InterPro" id="IPR000683">
    <property type="entry name" value="Gfo/Idh/MocA-like_OxRdtase_N"/>
</dbReference>
<evidence type="ECO:0000259" key="3">
    <source>
        <dbReference type="Pfam" id="PF01408"/>
    </source>
</evidence>
<dbReference type="AlphaFoldDB" id="A0A2S9IWU2"/>
<evidence type="ECO:0000313" key="5">
    <source>
        <dbReference type="EMBL" id="PRD44989.1"/>
    </source>
</evidence>
<evidence type="ECO:0000259" key="4">
    <source>
        <dbReference type="Pfam" id="PF22725"/>
    </source>
</evidence>
<dbReference type="SUPFAM" id="SSF51735">
    <property type="entry name" value="NAD(P)-binding Rossmann-fold domains"/>
    <property type="match status" value="1"/>
</dbReference>
<dbReference type="InterPro" id="IPR036291">
    <property type="entry name" value="NAD(P)-bd_dom_sf"/>
</dbReference>
<dbReference type="RefSeq" id="WP_105718534.1">
    <property type="nucleotide sequence ID" value="NZ_PVBQ01000023.1"/>
</dbReference>
<feature type="domain" description="Gfo/Idh/MocA-like oxidoreductase N-terminal" evidence="3">
    <location>
        <begin position="7"/>
        <end position="120"/>
    </location>
</feature>
<dbReference type="SUPFAM" id="SSF55347">
    <property type="entry name" value="Glyceraldehyde-3-phosphate dehydrogenase-like, C-terminal domain"/>
    <property type="match status" value="1"/>
</dbReference>
<evidence type="ECO:0000313" key="6">
    <source>
        <dbReference type="Proteomes" id="UP000239711"/>
    </source>
</evidence>
<dbReference type="Pfam" id="PF01408">
    <property type="entry name" value="GFO_IDH_MocA"/>
    <property type="match status" value="1"/>
</dbReference>
<sequence>MQKQRINTGILSFGMSGRVFHAPFIHTNDNFNFKAVVERTTKAAKEIYPDVRSYNSVAELLADDSIELVIVNTPNYTHFEYAKESLEAGKHILLEKPAVDNLDQLSELSDISKKTGKQIFFYQNRRYDSHFMQLKEIVESGQLGKIVEVHMRFDRYNMALGPKEFKEKSEYVSSGVAYDLGPHLLDQAFSLFGKPTKIIKTTAINRPESQVPDFFNFHLMYPDNLQVFLTGNLLVADPQPAFVLHGSTGSFIKKMVDVQEQQLIDGVLPIAPEYGIEPEGNEGRLTVVDGNGEKQVSLLPARKGNYNLLFNAVYKSLRNHVAYPITIDHIKWQIEALQAPNFSIIEEAV</sequence>
<protein>
    <submittedName>
        <fullName evidence="5">Oxidoreductase</fullName>
    </submittedName>
</protein>
<dbReference type="EMBL" id="PVBQ01000023">
    <property type="protein sequence ID" value="PRD44989.1"/>
    <property type="molecule type" value="Genomic_DNA"/>
</dbReference>
<evidence type="ECO:0000256" key="1">
    <source>
        <dbReference type="ARBA" id="ARBA00010928"/>
    </source>
</evidence>
<comment type="caution">
    <text evidence="5">The sequence shown here is derived from an EMBL/GenBank/DDBJ whole genome shotgun (WGS) entry which is preliminary data.</text>
</comment>
<evidence type="ECO:0000256" key="2">
    <source>
        <dbReference type="ARBA" id="ARBA00023002"/>
    </source>
</evidence>
<dbReference type="GO" id="GO:0016491">
    <property type="term" value="F:oxidoreductase activity"/>
    <property type="evidence" value="ECO:0007669"/>
    <property type="project" value="UniProtKB-KW"/>
</dbReference>
<organism evidence="5 6">
    <name type="scientific">Sphingobacterium haloxyli</name>
    <dbReference type="NCBI Taxonomy" id="2100533"/>
    <lineage>
        <taxon>Bacteria</taxon>
        <taxon>Pseudomonadati</taxon>
        <taxon>Bacteroidota</taxon>
        <taxon>Sphingobacteriia</taxon>
        <taxon>Sphingobacteriales</taxon>
        <taxon>Sphingobacteriaceae</taxon>
        <taxon>Sphingobacterium</taxon>
    </lineage>
</organism>
<keyword evidence="2" id="KW-0560">Oxidoreductase</keyword>
<name>A0A2S9IWU2_9SPHI</name>
<gene>
    <name evidence="5" type="ORF">C5745_18650</name>
</gene>